<dbReference type="eggNOG" id="ENOG502R92I">
    <property type="taxonomic scope" value="Eukaryota"/>
</dbReference>
<evidence type="ECO:0008006" key="3">
    <source>
        <dbReference type="Google" id="ProtNLM"/>
    </source>
</evidence>
<sequence>MADITPILFEQQAIIDKLEILSSITKNYLVILETRSKIEANYAKRLKSQTTTPLKISRFDTTNPIDLMDSRMATLFKEINTQGSLICDVHQETSERLISIKNDLEIFIKNYETEKKKILVEMEKKVQIYENCTKIVEKQKSLYNKICQDLDIITKELNSALSNNIQPIDKMVQKKQLLVEKQQHIKENYIESVKKANECRKTIYLDEMPSVISSALSLIQQVYERLSKTINTIIIGIESLNPVIAKEANIFKIELDDMNFEKDLEEFTKKTKTLTEIKPLELEIDNSVQFLTQSSNDTINKKIEPIKLIDETEAIFKIENDDVEDVSKMMKQQEEIQESPRPKTPEEFNAEIVDGELIDLS</sequence>
<dbReference type="OMA" id="HIKENYI"/>
<dbReference type="Gene3D" id="1.20.1270.60">
    <property type="entry name" value="Arfaptin homology (AH) domain/BAR domain"/>
    <property type="match status" value="1"/>
</dbReference>
<dbReference type="RefSeq" id="XP_001733768.1">
    <property type="nucleotide sequence ID" value="XM_001733716.1"/>
</dbReference>
<dbReference type="AlphaFoldDB" id="B0E5U6"/>
<name>B0E5U6_ENTDS</name>
<proteinExistence type="predicted"/>
<protein>
    <recommendedName>
        <fullName evidence="3">F-BAR domain-containing protein</fullName>
    </recommendedName>
</protein>
<evidence type="ECO:0000313" key="1">
    <source>
        <dbReference type="EMBL" id="EDR30064.1"/>
    </source>
</evidence>
<dbReference type="VEuPathDB" id="AmoebaDB:EDI_112590"/>
<dbReference type="GeneID" id="5878648"/>
<evidence type="ECO:0000313" key="2">
    <source>
        <dbReference type="Proteomes" id="UP000008076"/>
    </source>
</evidence>
<accession>B0E5U6</accession>
<organism evidence="2">
    <name type="scientific">Entamoeba dispar (strain ATCC PRA-260 / SAW760)</name>
    <dbReference type="NCBI Taxonomy" id="370354"/>
    <lineage>
        <taxon>Eukaryota</taxon>
        <taxon>Amoebozoa</taxon>
        <taxon>Evosea</taxon>
        <taxon>Archamoebae</taxon>
        <taxon>Mastigamoebida</taxon>
        <taxon>Entamoebidae</taxon>
        <taxon>Entamoeba</taxon>
    </lineage>
</organism>
<dbReference type="EMBL" id="DS547839">
    <property type="protein sequence ID" value="EDR30064.1"/>
    <property type="molecule type" value="Genomic_DNA"/>
</dbReference>
<dbReference type="SUPFAM" id="SSF103657">
    <property type="entry name" value="BAR/IMD domain-like"/>
    <property type="match status" value="1"/>
</dbReference>
<reference evidence="2" key="1">
    <citation type="submission" date="2007-12" db="EMBL/GenBank/DDBJ databases">
        <title>Annotation of Entamoeba dispar SAW760.</title>
        <authorList>
            <person name="Lorenzi H."/>
            <person name="Inman J."/>
            <person name="Schobel S."/>
            <person name="Amedeo P."/>
            <person name="Caler E."/>
        </authorList>
    </citation>
    <scope>NUCLEOTIDE SEQUENCE [LARGE SCALE GENOMIC DNA]</scope>
    <source>
        <strain evidence="2">ATCC PRA-260 / SAW760</strain>
    </source>
</reference>
<gene>
    <name evidence="1" type="ORF">EDI_112590</name>
</gene>
<dbReference type="InterPro" id="IPR027267">
    <property type="entry name" value="AH/BAR_dom_sf"/>
</dbReference>
<keyword evidence="2" id="KW-1185">Reference proteome</keyword>
<dbReference type="Proteomes" id="UP000008076">
    <property type="component" value="Unassembled WGS sequence"/>
</dbReference>
<dbReference type="KEGG" id="edi:EDI_112590"/>
<dbReference type="OrthoDB" id="29654at2759"/>